<accession>A0A5J4SIA0</accession>
<gene>
    <name evidence="1" type="ORF">EZS27_007405</name>
</gene>
<protein>
    <submittedName>
        <fullName evidence="1">Uncharacterized protein</fullName>
    </submittedName>
</protein>
<proteinExistence type="predicted"/>
<reference evidence="1" key="1">
    <citation type="submission" date="2019-03" db="EMBL/GenBank/DDBJ databases">
        <title>Single cell metagenomics reveals metabolic interactions within the superorganism composed of flagellate Streblomastix strix and complex community of Bacteroidetes bacteria on its surface.</title>
        <authorList>
            <person name="Treitli S.C."/>
            <person name="Kolisko M."/>
            <person name="Husnik F."/>
            <person name="Keeling P."/>
            <person name="Hampl V."/>
        </authorList>
    </citation>
    <scope>NUCLEOTIDE SEQUENCE</scope>
    <source>
        <strain evidence="1">STM</strain>
    </source>
</reference>
<comment type="caution">
    <text evidence="1">The sequence shown here is derived from an EMBL/GenBank/DDBJ whole genome shotgun (WGS) entry which is preliminary data.</text>
</comment>
<dbReference type="EMBL" id="SNRY01000191">
    <property type="protein sequence ID" value="KAA6344980.1"/>
    <property type="molecule type" value="Genomic_DNA"/>
</dbReference>
<name>A0A5J4SIA0_9ZZZZ</name>
<organism evidence="1">
    <name type="scientific">termite gut metagenome</name>
    <dbReference type="NCBI Taxonomy" id="433724"/>
    <lineage>
        <taxon>unclassified sequences</taxon>
        <taxon>metagenomes</taxon>
        <taxon>organismal metagenomes</taxon>
    </lineage>
</organism>
<dbReference type="AlphaFoldDB" id="A0A5J4SIA0"/>
<evidence type="ECO:0000313" key="1">
    <source>
        <dbReference type="EMBL" id="KAA6344980.1"/>
    </source>
</evidence>
<sequence>MRNYDFLVKEFGEEKIKKRYEYLYSKMEEFVKTLEYKDVQINVSILNQVLLDYFTDIYRTKEFHDIKKVNKRKIVAYQTYWILRRKPLQIMRTTSSKDIFINERFVMSYLTQEFLVPAINVPLADKNVELKLKDFLKHLFYHLKYRYIDQQYLELILYSYDIGRFFEPNTLSFESENMNDI</sequence>